<feature type="compositionally biased region" description="Basic and acidic residues" evidence="1">
    <location>
        <begin position="742"/>
        <end position="751"/>
    </location>
</feature>
<feature type="region of interest" description="Disordered" evidence="1">
    <location>
        <begin position="1369"/>
        <end position="1396"/>
    </location>
</feature>
<comment type="caution">
    <text evidence="2">The sequence shown here is derived from an EMBL/GenBank/DDBJ whole genome shotgun (WGS) entry which is preliminary data.</text>
</comment>
<feature type="compositionally biased region" description="Low complexity" evidence="1">
    <location>
        <begin position="351"/>
        <end position="369"/>
    </location>
</feature>
<gene>
    <name evidence="2" type="ORF">VTL71DRAFT_11139</name>
</gene>
<evidence type="ECO:0000256" key="1">
    <source>
        <dbReference type="SAM" id="MobiDB-lite"/>
    </source>
</evidence>
<dbReference type="Proteomes" id="UP001595075">
    <property type="component" value="Unassembled WGS sequence"/>
</dbReference>
<feature type="compositionally biased region" description="Polar residues" evidence="1">
    <location>
        <begin position="1412"/>
        <end position="1423"/>
    </location>
</feature>
<keyword evidence="3" id="KW-1185">Reference proteome</keyword>
<feature type="compositionally biased region" description="Polar residues" evidence="1">
    <location>
        <begin position="298"/>
        <end position="334"/>
    </location>
</feature>
<feature type="compositionally biased region" description="Polar residues" evidence="1">
    <location>
        <begin position="1435"/>
        <end position="1460"/>
    </location>
</feature>
<feature type="region of interest" description="Disordered" evidence="1">
    <location>
        <begin position="277"/>
        <end position="371"/>
    </location>
</feature>
<evidence type="ECO:0000313" key="2">
    <source>
        <dbReference type="EMBL" id="KAL2073813.1"/>
    </source>
</evidence>
<feature type="compositionally biased region" description="Polar residues" evidence="1">
    <location>
        <begin position="217"/>
        <end position="229"/>
    </location>
</feature>
<feature type="region of interest" description="Disordered" evidence="1">
    <location>
        <begin position="1057"/>
        <end position="1080"/>
    </location>
</feature>
<feature type="compositionally biased region" description="Low complexity" evidence="1">
    <location>
        <begin position="846"/>
        <end position="855"/>
    </location>
</feature>
<reference evidence="2 3" key="1">
    <citation type="journal article" date="2024" name="Commun. Biol.">
        <title>Comparative genomic analysis of thermophilic fungi reveals convergent evolutionary adaptations and gene losses.</title>
        <authorList>
            <person name="Steindorff A.S."/>
            <person name="Aguilar-Pontes M.V."/>
            <person name="Robinson A.J."/>
            <person name="Andreopoulos B."/>
            <person name="LaButti K."/>
            <person name="Kuo A."/>
            <person name="Mondo S."/>
            <person name="Riley R."/>
            <person name="Otillar R."/>
            <person name="Haridas S."/>
            <person name="Lipzen A."/>
            <person name="Grimwood J."/>
            <person name="Schmutz J."/>
            <person name="Clum A."/>
            <person name="Reid I.D."/>
            <person name="Moisan M.C."/>
            <person name="Butler G."/>
            <person name="Nguyen T.T.M."/>
            <person name="Dewar K."/>
            <person name="Conant G."/>
            <person name="Drula E."/>
            <person name="Henrissat B."/>
            <person name="Hansel C."/>
            <person name="Singer S."/>
            <person name="Hutchinson M.I."/>
            <person name="de Vries R.P."/>
            <person name="Natvig D.O."/>
            <person name="Powell A.J."/>
            <person name="Tsang A."/>
            <person name="Grigoriev I.V."/>
        </authorList>
    </citation>
    <scope>NUCLEOTIDE SEQUENCE [LARGE SCALE GENOMIC DNA]</scope>
    <source>
        <strain evidence="2 3">CBS 494.80</strain>
    </source>
</reference>
<feature type="compositionally biased region" description="Low complexity" evidence="1">
    <location>
        <begin position="248"/>
        <end position="259"/>
    </location>
</feature>
<name>A0ABR4CVL8_9HELO</name>
<feature type="region of interest" description="Disordered" evidence="1">
    <location>
        <begin position="716"/>
        <end position="751"/>
    </location>
</feature>
<protein>
    <submittedName>
        <fullName evidence="2">Uncharacterized protein</fullName>
    </submittedName>
</protein>
<organism evidence="2 3">
    <name type="scientific">Oculimacula yallundae</name>
    <dbReference type="NCBI Taxonomy" id="86028"/>
    <lineage>
        <taxon>Eukaryota</taxon>
        <taxon>Fungi</taxon>
        <taxon>Dikarya</taxon>
        <taxon>Ascomycota</taxon>
        <taxon>Pezizomycotina</taxon>
        <taxon>Leotiomycetes</taxon>
        <taxon>Helotiales</taxon>
        <taxon>Ploettnerulaceae</taxon>
        <taxon>Oculimacula</taxon>
    </lineage>
</organism>
<proteinExistence type="predicted"/>
<feature type="region of interest" description="Disordered" evidence="1">
    <location>
        <begin position="124"/>
        <end position="187"/>
    </location>
</feature>
<feature type="region of interest" description="Disordered" evidence="1">
    <location>
        <begin position="1408"/>
        <end position="1460"/>
    </location>
</feature>
<accession>A0ABR4CVL8</accession>
<feature type="region of interest" description="Disordered" evidence="1">
    <location>
        <begin position="217"/>
        <end position="259"/>
    </location>
</feature>
<evidence type="ECO:0000313" key="3">
    <source>
        <dbReference type="Proteomes" id="UP001595075"/>
    </source>
</evidence>
<sequence length="1460" mass="156749">MAYQTNLPPGNTPGETKYTPEQMALLQAAMMEELGIKRIDSLHLADRGAPIEALQPLKQPKKRLNAATAGWHSELIPYGHIFARVHMFPTTAYSLLALYLEEGGDPTKADLDNIADGQLYRMRRGASSSGHRGNDTPRGGHFSNGNRGGGRGFRGGAGGAGGARGGRGAHGGRGGRQDDRPYVSSRTPATFFNDARKGLRSSNHLDQVFDRLRGTGSFVSNPVQQQSGNGPRDPPPDKRRQKPNTYAQPSKPLQQQSSSILRLDDGDSFLQWAKFSGSSNAQVPPKSEAVAGEASHLSRPSTHNDNNSVSASIPSTPGVASTSPAVNAPSSLGSQGLMGSKWGPPPQQVVQSKSTPAPAPQQPSSVPFPSLTPALPAPAVIRRNNVKVKKDNASAETECWAVLKKQNNSDELYNLEISDSTTGKILISSVVSHDAVFETDGCTVTYRAAQQTTEKPPTWKIRFQLPLHASSFAVLITRNRQDAGYITRWISDVGQASSDHSAGQQTTPHSAPEAIVTSAAQDLETGHAYERTLLEANDTSQTRYHVCSELGDGTNFATFGQDIDTDNVETLITLGDDGSVYTAPAVMNTDVFVLLEASDEFNLTESLYAVLGGDLKFFDKWTTMGGKPVDEVSLDELVSDSDYMSHIKVEIRKFLSKSEHFYILPEDYAKTLVQHECPKVVEFALSRRGLFLGSSAAISAADENTVEAELIEEENTLAASTQDTEPKDDTQTQTRASVEDDNSQHFPEHMKDSRIKYSLETLLALQDHAVAMKITEQPPLRSATTDPPLKPVTPFRAPQPVTSTNGWQAFSASHSKPKTPVLGDATISALVIPTESRISHSETVPDATSSAATSSKADKCGPSKLATNSWQLFAANEQLKTAAEHLEVSNREASLKVELPSAPANAWKEYAVVAESKTSSLDDDTDTSVKISLPGILEPDRDAENVSKPIVSHPSFAPDVSSTVVSPLKVQQTDDDGWATRLATAGALTPVIKSEAQVPRGILRHQPSMSDVNDRLAKSFSDLNLRTKVVEAATKPTNPTVETSLAAPPINIKVESSPVPSVASPNVAPRSSTPSSFTPAGQAMQDKIAAALKPKQSFVVSPFQSPASSFSRQSAVGGTIISAKSDLSTTTQVKLEKAASPKFTLVKPEPDSDSSWLRDNVINTAVPTVETRKELFGIALSDSQKAATIESTKVKSPETLERREKAEKVEEVNKVENPEFEGPVPAVAQPVKTSSTSDEQIKIVLQGSAGLSASKWANSPAAPQFTSARPPYTPQLPFQPIYQEQAPPLPFQPVPQGVIYPQGPHVHQAPTPGLAPMIATVLVHMEDGTIREVTGLYKAGSMPIVPHVPVPQMGHQAYAENVSPSSNGYVHSPNYPVGSAFPTRPPTHHQNQSSLGSMSDAKINTVAPMLTPSPQRPQVSAPQEQRPALSPRRANIQSQVQSRLNSSLNGVRNTYQGLQL</sequence>
<feature type="region of interest" description="Disordered" evidence="1">
    <location>
        <begin position="838"/>
        <end position="861"/>
    </location>
</feature>
<feature type="compositionally biased region" description="Gly residues" evidence="1">
    <location>
        <begin position="146"/>
        <end position="174"/>
    </location>
</feature>
<dbReference type="EMBL" id="JAZHXI010000003">
    <property type="protein sequence ID" value="KAL2073813.1"/>
    <property type="molecule type" value="Genomic_DNA"/>
</dbReference>
<feature type="compositionally biased region" description="Low complexity" evidence="1">
    <location>
        <begin position="1057"/>
        <end position="1072"/>
    </location>
</feature>